<dbReference type="AlphaFoldDB" id="A0A166S2F6"/>
<evidence type="ECO:0000256" key="1">
    <source>
        <dbReference type="SAM" id="MobiDB-lite"/>
    </source>
</evidence>
<reference evidence="2 3" key="1">
    <citation type="journal article" date="2016" name="Mol. Biol. Evol.">
        <title>Comparative Genomics of Early-Diverging Mushroom-Forming Fungi Provides Insights into the Origins of Lignocellulose Decay Capabilities.</title>
        <authorList>
            <person name="Nagy L.G."/>
            <person name="Riley R."/>
            <person name="Tritt A."/>
            <person name="Adam C."/>
            <person name="Daum C."/>
            <person name="Floudas D."/>
            <person name="Sun H."/>
            <person name="Yadav J.S."/>
            <person name="Pangilinan J."/>
            <person name="Larsson K.H."/>
            <person name="Matsuura K."/>
            <person name="Barry K."/>
            <person name="Labutti K."/>
            <person name="Kuo R."/>
            <person name="Ohm R.A."/>
            <person name="Bhattacharya S.S."/>
            <person name="Shirouzu T."/>
            <person name="Yoshinaga Y."/>
            <person name="Martin F.M."/>
            <person name="Grigoriev I.V."/>
            <person name="Hibbett D.S."/>
        </authorList>
    </citation>
    <scope>NUCLEOTIDE SEQUENCE [LARGE SCALE GENOMIC DNA]</scope>
    <source>
        <strain evidence="2 3">CBS 109695</strain>
    </source>
</reference>
<gene>
    <name evidence="2" type="ORF">FIBSPDRAFT_947337</name>
</gene>
<organism evidence="2 3">
    <name type="scientific">Athelia psychrophila</name>
    <dbReference type="NCBI Taxonomy" id="1759441"/>
    <lineage>
        <taxon>Eukaryota</taxon>
        <taxon>Fungi</taxon>
        <taxon>Dikarya</taxon>
        <taxon>Basidiomycota</taxon>
        <taxon>Agaricomycotina</taxon>
        <taxon>Agaricomycetes</taxon>
        <taxon>Agaricomycetidae</taxon>
        <taxon>Atheliales</taxon>
        <taxon>Atheliaceae</taxon>
        <taxon>Athelia</taxon>
    </lineage>
</organism>
<feature type="region of interest" description="Disordered" evidence="1">
    <location>
        <begin position="1"/>
        <end position="31"/>
    </location>
</feature>
<evidence type="ECO:0000313" key="3">
    <source>
        <dbReference type="Proteomes" id="UP000076532"/>
    </source>
</evidence>
<feature type="compositionally biased region" description="Polar residues" evidence="1">
    <location>
        <begin position="1"/>
        <end position="20"/>
    </location>
</feature>
<keyword evidence="3" id="KW-1185">Reference proteome</keyword>
<evidence type="ECO:0000313" key="2">
    <source>
        <dbReference type="EMBL" id="KZP28941.1"/>
    </source>
</evidence>
<sequence length="227" mass="25282">MHADTQAPSSTTPIAISSDSAHGPSSLLDSRLSPEESSLVSHLFISHDILCHYDPAPSSPLHPLPHVDEVQHLITVTSRRLPTHLSTHTHPISTFPRPLSALDIAYSDLVWQYVDAPLLSPKASRLFRHLADCTLPSHVSFRPTPLSNRGMLVHARPDDRARPRRARLSDRMLLVSTKNRFELHARLRSWILALDDSTLSHTTLHALVHDFLPIAAMRAPMLDCMLG</sequence>
<dbReference type="Proteomes" id="UP000076532">
    <property type="component" value="Unassembled WGS sequence"/>
</dbReference>
<proteinExistence type="predicted"/>
<accession>A0A166S2F6</accession>
<protein>
    <submittedName>
        <fullName evidence="2">Uncharacterized protein</fullName>
    </submittedName>
</protein>
<name>A0A166S2F6_9AGAM</name>
<dbReference type="EMBL" id="KV417501">
    <property type="protein sequence ID" value="KZP28941.1"/>
    <property type="molecule type" value="Genomic_DNA"/>
</dbReference>